<comment type="subcellular location">
    <subcellularLocation>
        <location evidence="1">Membrane</location>
    </subcellularLocation>
</comment>
<feature type="transmembrane region" description="Helical" evidence="5">
    <location>
        <begin position="77"/>
        <end position="104"/>
    </location>
</feature>
<sequence length="175" mass="20939">MLSTNLSLNFVLLASINRYYLSSRNEKRRKYGQIYLQYRLILFTTVVWALLSLHHYFNSNVDMINQRSTCLVKYSKYFIILSIIYTLIMPMLMIIFGLLTLFNVRNITKNRNPLQKHCLNQRIQYQLTWMILLEILLTVLGCLPYSLYTFYILLTRNRSKTIEQITFENLIDQIS</sequence>
<name>A0A814JL07_9BILA</name>
<feature type="domain" description="G-protein coupled receptors family 1 profile" evidence="6">
    <location>
        <begin position="1"/>
        <end position="175"/>
    </location>
</feature>
<feature type="non-terminal residue" evidence="7">
    <location>
        <position position="175"/>
    </location>
</feature>
<gene>
    <name evidence="7" type="ORF">GPM918_LOCUS15685</name>
    <name evidence="8" type="ORF">SRO942_LOCUS15685</name>
</gene>
<reference evidence="7" key="1">
    <citation type="submission" date="2021-02" db="EMBL/GenBank/DDBJ databases">
        <authorList>
            <person name="Nowell W R."/>
        </authorList>
    </citation>
    <scope>NUCLEOTIDE SEQUENCE</scope>
</reference>
<keyword evidence="9" id="KW-1185">Reference proteome</keyword>
<evidence type="ECO:0000313" key="8">
    <source>
        <dbReference type="EMBL" id="CAF3809528.1"/>
    </source>
</evidence>
<evidence type="ECO:0000259" key="6">
    <source>
        <dbReference type="PROSITE" id="PS50262"/>
    </source>
</evidence>
<feature type="transmembrane region" description="Helical" evidence="5">
    <location>
        <begin position="125"/>
        <end position="148"/>
    </location>
</feature>
<dbReference type="InterPro" id="IPR017452">
    <property type="entry name" value="GPCR_Rhodpsn_7TM"/>
</dbReference>
<dbReference type="SUPFAM" id="SSF81321">
    <property type="entry name" value="Family A G protein-coupled receptor-like"/>
    <property type="match status" value="1"/>
</dbReference>
<proteinExistence type="predicted"/>
<feature type="transmembrane region" description="Helical" evidence="5">
    <location>
        <begin position="34"/>
        <end position="57"/>
    </location>
</feature>
<dbReference type="OrthoDB" id="10038263at2759"/>
<evidence type="ECO:0000313" key="7">
    <source>
        <dbReference type="EMBL" id="CAF1039164.1"/>
    </source>
</evidence>
<evidence type="ECO:0000256" key="1">
    <source>
        <dbReference type="ARBA" id="ARBA00004370"/>
    </source>
</evidence>
<accession>A0A814JL07</accession>
<dbReference type="PROSITE" id="PS50262">
    <property type="entry name" value="G_PROTEIN_RECEP_F1_2"/>
    <property type="match status" value="1"/>
</dbReference>
<dbReference type="Proteomes" id="UP000681722">
    <property type="component" value="Unassembled WGS sequence"/>
</dbReference>
<evidence type="ECO:0000256" key="3">
    <source>
        <dbReference type="ARBA" id="ARBA00022989"/>
    </source>
</evidence>
<dbReference type="Gene3D" id="1.20.1070.10">
    <property type="entry name" value="Rhodopsin 7-helix transmembrane proteins"/>
    <property type="match status" value="1"/>
</dbReference>
<comment type="caution">
    <text evidence="7">The sequence shown here is derived from an EMBL/GenBank/DDBJ whole genome shotgun (WGS) entry which is preliminary data.</text>
</comment>
<dbReference type="EMBL" id="CAJNOQ010003983">
    <property type="protein sequence ID" value="CAF1039164.1"/>
    <property type="molecule type" value="Genomic_DNA"/>
</dbReference>
<dbReference type="EMBL" id="CAJOBC010003983">
    <property type="protein sequence ID" value="CAF3809528.1"/>
    <property type="molecule type" value="Genomic_DNA"/>
</dbReference>
<organism evidence="7 9">
    <name type="scientific">Didymodactylos carnosus</name>
    <dbReference type="NCBI Taxonomy" id="1234261"/>
    <lineage>
        <taxon>Eukaryota</taxon>
        <taxon>Metazoa</taxon>
        <taxon>Spiralia</taxon>
        <taxon>Gnathifera</taxon>
        <taxon>Rotifera</taxon>
        <taxon>Eurotatoria</taxon>
        <taxon>Bdelloidea</taxon>
        <taxon>Philodinida</taxon>
        <taxon>Philodinidae</taxon>
        <taxon>Didymodactylos</taxon>
    </lineage>
</organism>
<evidence type="ECO:0000313" key="9">
    <source>
        <dbReference type="Proteomes" id="UP000663829"/>
    </source>
</evidence>
<keyword evidence="2 5" id="KW-0812">Transmembrane</keyword>
<keyword evidence="3 5" id="KW-1133">Transmembrane helix</keyword>
<dbReference type="Proteomes" id="UP000663829">
    <property type="component" value="Unassembled WGS sequence"/>
</dbReference>
<protein>
    <recommendedName>
        <fullName evidence="6">G-protein coupled receptors family 1 profile domain-containing protein</fullName>
    </recommendedName>
</protein>
<evidence type="ECO:0000256" key="4">
    <source>
        <dbReference type="ARBA" id="ARBA00023136"/>
    </source>
</evidence>
<evidence type="ECO:0000256" key="5">
    <source>
        <dbReference type="SAM" id="Phobius"/>
    </source>
</evidence>
<evidence type="ECO:0000256" key="2">
    <source>
        <dbReference type="ARBA" id="ARBA00022692"/>
    </source>
</evidence>
<dbReference type="AlphaFoldDB" id="A0A814JL07"/>
<dbReference type="GO" id="GO:0016020">
    <property type="term" value="C:membrane"/>
    <property type="evidence" value="ECO:0007669"/>
    <property type="project" value="UniProtKB-SubCell"/>
</dbReference>
<keyword evidence="4 5" id="KW-0472">Membrane</keyword>